<dbReference type="AlphaFoldDB" id="A0A841GS37"/>
<evidence type="ECO:0000313" key="2">
    <source>
        <dbReference type="Proteomes" id="UP000582837"/>
    </source>
</evidence>
<organism evidence="1 2">
    <name type="scientific">Longimicrobium terrae</name>
    <dbReference type="NCBI Taxonomy" id="1639882"/>
    <lineage>
        <taxon>Bacteria</taxon>
        <taxon>Pseudomonadati</taxon>
        <taxon>Gemmatimonadota</taxon>
        <taxon>Longimicrobiia</taxon>
        <taxon>Longimicrobiales</taxon>
        <taxon>Longimicrobiaceae</taxon>
        <taxon>Longimicrobium</taxon>
    </lineage>
</organism>
<evidence type="ECO:0000313" key="1">
    <source>
        <dbReference type="EMBL" id="MBB6069129.1"/>
    </source>
</evidence>
<protein>
    <submittedName>
        <fullName evidence="1">Uncharacterized protein</fullName>
    </submittedName>
</protein>
<sequence length="69" mass="7669">MAVLDHVGDCVGFWIYAPRDGDISCSACDRRYPRTPERVFAAAFDLVLTDHMQELAARGAAILASERNR</sequence>
<proteinExistence type="predicted"/>
<reference evidence="1 2" key="1">
    <citation type="submission" date="2020-08" db="EMBL/GenBank/DDBJ databases">
        <title>Genomic Encyclopedia of Type Strains, Phase IV (KMG-IV): sequencing the most valuable type-strain genomes for metagenomic binning, comparative biology and taxonomic classification.</title>
        <authorList>
            <person name="Goeker M."/>
        </authorList>
    </citation>
    <scope>NUCLEOTIDE SEQUENCE [LARGE SCALE GENOMIC DNA]</scope>
    <source>
        <strain evidence="1 2">DSM 29007</strain>
    </source>
</reference>
<dbReference type="Proteomes" id="UP000582837">
    <property type="component" value="Unassembled WGS sequence"/>
</dbReference>
<comment type="caution">
    <text evidence="1">The sequence shown here is derived from an EMBL/GenBank/DDBJ whole genome shotgun (WGS) entry which is preliminary data.</text>
</comment>
<dbReference type="RefSeq" id="WP_170038187.1">
    <property type="nucleotide sequence ID" value="NZ_JABDTL010000002.1"/>
</dbReference>
<keyword evidence="2" id="KW-1185">Reference proteome</keyword>
<accession>A0A841GS37</accession>
<name>A0A841GS37_9BACT</name>
<dbReference type="EMBL" id="JACHIA010000002">
    <property type="protein sequence ID" value="MBB6069129.1"/>
    <property type="molecule type" value="Genomic_DNA"/>
</dbReference>
<gene>
    <name evidence="1" type="ORF">HNQ61_000744</name>
</gene>